<sequence length="416" mass="45672">MRRVAARSRCPLPVSPSFILNAILQRMPVSCRSFLSSDRFMNRKMGNKIFRLNETSLSKKGQALPHSRWMLFALFLMAALFSGGCAASAANMPAAAPIGEVALPPPIHTVIEPLDAYRSPDDNNLSPLPTPTPTPEGDAPLRVTIVSQVRANIRSGPSTSFEIVGKANPGLTFDVIGQSEDGRWYQIAANIPGVDGQPLASGWVAAELVRIAGEGEVPVVANIPTEPLLEPDLAVKWAVHWQCESERCQIKECDAEVSASVNRQPSGGFLPIEHTVVWDDACFSTDAWTFEVNQMTGKERTGEAEQNFLYGYWLGANPGQAIGVFPLNEREGVQVFCSGLHTVEIEEGGGWTTVYQGNTCHDINTGMLVYLNYIKRWLYTGDYDGKTYNRAFFGDIERLEQRLIEANTPLALVVKK</sequence>
<dbReference type="AlphaFoldDB" id="A0A7C1JD72"/>
<dbReference type="InterPro" id="IPR003646">
    <property type="entry name" value="SH3-like_bac-type"/>
</dbReference>
<evidence type="ECO:0000259" key="2">
    <source>
        <dbReference type="Pfam" id="PF08239"/>
    </source>
</evidence>
<comment type="caution">
    <text evidence="3">The sequence shown here is derived from an EMBL/GenBank/DDBJ whole genome shotgun (WGS) entry which is preliminary data.</text>
</comment>
<reference evidence="3" key="1">
    <citation type="journal article" date="2020" name="mSystems">
        <title>Genome- and Community-Level Interaction Insights into Carbon Utilization and Element Cycling Functions of Hydrothermarchaeota in Hydrothermal Sediment.</title>
        <authorList>
            <person name="Zhou Z."/>
            <person name="Liu Y."/>
            <person name="Xu W."/>
            <person name="Pan J."/>
            <person name="Luo Z.H."/>
            <person name="Li M."/>
        </authorList>
    </citation>
    <scope>NUCLEOTIDE SEQUENCE [LARGE SCALE GENOMIC DNA]</scope>
    <source>
        <strain evidence="3">SpSt-289</strain>
    </source>
</reference>
<evidence type="ECO:0000256" key="1">
    <source>
        <dbReference type="SAM" id="MobiDB-lite"/>
    </source>
</evidence>
<gene>
    <name evidence="3" type="ORF">ENQ20_18355</name>
</gene>
<feature type="region of interest" description="Disordered" evidence="1">
    <location>
        <begin position="120"/>
        <end position="139"/>
    </location>
</feature>
<evidence type="ECO:0000313" key="3">
    <source>
        <dbReference type="EMBL" id="HDX33423.1"/>
    </source>
</evidence>
<proteinExistence type="predicted"/>
<organism evidence="3">
    <name type="scientific">Caldilinea aerophila</name>
    <dbReference type="NCBI Taxonomy" id="133453"/>
    <lineage>
        <taxon>Bacteria</taxon>
        <taxon>Bacillati</taxon>
        <taxon>Chloroflexota</taxon>
        <taxon>Caldilineae</taxon>
        <taxon>Caldilineales</taxon>
        <taxon>Caldilineaceae</taxon>
        <taxon>Caldilinea</taxon>
    </lineage>
</organism>
<accession>A0A7C1JD72</accession>
<dbReference type="EMBL" id="DSMG01000191">
    <property type="protein sequence ID" value="HDX33423.1"/>
    <property type="molecule type" value="Genomic_DNA"/>
</dbReference>
<name>A0A7C1JD72_9CHLR</name>
<protein>
    <submittedName>
        <fullName evidence="3">SH3 domain-containing protein</fullName>
    </submittedName>
</protein>
<feature type="domain" description="SH3b" evidence="2">
    <location>
        <begin position="151"/>
        <end position="209"/>
    </location>
</feature>
<dbReference type="Pfam" id="PF08239">
    <property type="entry name" value="SH3_3"/>
    <property type="match status" value="1"/>
</dbReference>
<dbReference type="Gene3D" id="2.30.30.40">
    <property type="entry name" value="SH3 Domains"/>
    <property type="match status" value="1"/>
</dbReference>